<dbReference type="Gene3D" id="3.40.960.10">
    <property type="entry name" value="VSR Endonuclease"/>
    <property type="match status" value="1"/>
</dbReference>
<dbReference type="EMBL" id="CP001840">
    <property type="protein sequence ID" value="ADP35283.1"/>
    <property type="molecule type" value="Genomic_DNA"/>
</dbReference>
<dbReference type="Pfam" id="PF04480">
    <property type="entry name" value="DUF559"/>
    <property type="match status" value="1"/>
</dbReference>
<evidence type="ECO:0000313" key="4">
    <source>
        <dbReference type="Proteomes" id="UP000002312"/>
    </source>
</evidence>
<evidence type="ECO:0000259" key="2">
    <source>
        <dbReference type="Pfam" id="PF04480"/>
    </source>
</evidence>
<dbReference type="Proteomes" id="UP000002312">
    <property type="component" value="Chromosome"/>
</dbReference>
<reference evidence="3 4" key="1">
    <citation type="journal article" date="2010" name="Proc. Natl. Acad. Sci. U.S.A.">
        <title>Genome analysis of Bifidobacterium bifidum PRL2010 reveals metabolic pathways for host-derived glycan foraging.</title>
        <authorList>
            <person name="Turroni F."/>
            <person name="Bottacini F."/>
            <person name="Foroni E."/>
            <person name="Mulder I."/>
            <person name="Kim J.H."/>
            <person name="Zomer A."/>
            <person name="Sanchez B."/>
            <person name="Bidossi A."/>
            <person name="Ferrarini A."/>
            <person name="Giubellini V."/>
            <person name="Delledonne M."/>
            <person name="Henrissat B."/>
            <person name="Coutinho P."/>
            <person name="Oggioni M."/>
            <person name="Fitzgerald G.F."/>
            <person name="Mills D."/>
            <person name="Margolles A."/>
            <person name="Kelly D."/>
            <person name="van Sinderen D."/>
            <person name="Ventura M."/>
        </authorList>
    </citation>
    <scope>NUCLEOTIDE SEQUENCE [LARGE SCALE GENOMIC DNA]</scope>
    <source>
        <strain evidence="3 4">PRL2010</strain>
    </source>
</reference>
<accession>A0A0H3EAE5</accession>
<organism evidence="3 4">
    <name type="scientific">Bifidobacterium bifidum (strain PRL2010)</name>
    <dbReference type="NCBI Taxonomy" id="702459"/>
    <lineage>
        <taxon>Bacteria</taxon>
        <taxon>Bacillati</taxon>
        <taxon>Actinomycetota</taxon>
        <taxon>Actinomycetes</taxon>
        <taxon>Bifidobacteriales</taxon>
        <taxon>Bifidobacteriaceae</taxon>
        <taxon>Bifidobacterium</taxon>
    </lineage>
</organism>
<gene>
    <name evidence="3" type="ordered locus">BBPR_0149</name>
</gene>
<dbReference type="OrthoDB" id="3173471at2"/>
<feature type="region of interest" description="Disordered" evidence="1">
    <location>
        <begin position="305"/>
        <end position="329"/>
    </location>
</feature>
<feature type="domain" description="DUF559" evidence="2">
    <location>
        <begin position="219"/>
        <end position="274"/>
    </location>
</feature>
<protein>
    <recommendedName>
        <fullName evidence="2">DUF559 domain-containing protein</fullName>
    </recommendedName>
</protein>
<dbReference type="InterPro" id="IPR007569">
    <property type="entry name" value="DUF559"/>
</dbReference>
<name>A0A0H3EAE5_BIFBP</name>
<evidence type="ECO:0000256" key="1">
    <source>
        <dbReference type="SAM" id="MobiDB-lite"/>
    </source>
</evidence>
<feature type="compositionally biased region" description="Basic residues" evidence="1">
    <location>
        <begin position="313"/>
        <end position="329"/>
    </location>
</feature>
<evidence type="ECO:0000313" key="3">
    <source>
        <dbReference type="EMBL" id="ADP35283.1"/>
    </source>
</evidence>
<sequence length="329" mass="37653">MNTNQHTPVNSSATVANNYLARSLRQLQSTTFLHCLEHSRKTINTSPPVYTGMTALRLAGIETPLCSRFEAVKFQVLYIGEPTKRSGRKDTSYLKCPPSLTGIAHLTWTHDNITIVYTHPLMTWALLAPYLTQIEVIVLADAILRASSGSMTVANISRFLDGADAFPGRRKCIDALVFLDAVTDSTMECRCTLVMLRHGLPQPVKHWKILIPELAHEATVDIAYPKQRVIIEYDGDAHRRDKRQYRWDERKRQALRAMGYTVIVVFADDILTSQGRRRFAQRVAKALDTTCRNRPHPKFRALLADDRAETARQRQRRYRARERRKGRRV</sequence>
<dbReference type="AlphaFoldDB" id="A0A0H3EAE5"/>
<dbReference type="KEGG" id="bbp:BBPR_0149"/>
<dbReference type="SUPFAM" id="SSF52980">
    <property type="entry name" value="Restriction endonuclease-like"/>
    <property type="match status" value="1"/>
</dbReference>
<dbReference type="eggNOG" id="COG2852">
    <property type="taxonomic scope" value="Bacteria"/>
</dbReference>
<dbReference type="RefSeq" id="WP_013389420.1">
    <property type="nucleotide sequence ID" value="NC_014638.1"/>
</dbReference>
<dbReference type="HOGENOM" id="CLU_052626_2_0_11"/>
<dbReference type="InterPro" id="IPR011335">
    <property type="entry name" value="Restrct_endonuc-II-like"/>
</dbReference>
<proteinExistence type="predicted"/>